<evidence type="ECO:0000313" key="1">
    <source>
        <dbReference type="EMBL" id="GAG05398.1"/>
    </source>
</evidence>
<dbReference type="EMBL" id="BARS01026865">
    <property type="protein sequence ID" value="GAG05398.1"/>
    <property type="molecule type" value="Genomic_DNA"/>
</dbReference>
<name>X0UYL9_9ZZZZ</name>
<sequence length="29" mass="3414">IRRPITQQAERMAEVAREDSRLEAYDLVP</sequence>
<reference evidence="1" key="1">
    <citation type="journal article" date="2014" name="Front. Microbiol.">
        <title>High frequency of phylogenetically diverse reductive dehalogenase-homologous genes in deep subseafloor sedimentary metagenomes.</title>
        <authorList>
            <person name="Kawai M."/>
            <person name="Futagami T."/>
            <person name="Toyoda A."/>
            <person name="Takaki Y."/>
            <person name="Nishi S."/>
            <person name="Hori S."/>
            <person name="Arai W."/>
            <person name="Tsubouchi T."/>
            <person name="Morono Y."/>
            <person name="Uchiyama I."/>
            <person name="Ito T."/>
            <person name="Fujiyama A."/>
            <person name="Inagaki F."/>
            <person name="Takami H."/>
        </authorList>
    </citation>
    <scope>NUCLEOTIDE SEQUENCE</scope>
    <source>
        <strain evidence="1">Expedition CK06-06</strain>
    </source>
</reference>
<feature type="non-terminal residue" evidence="1">
    <location>
        <position position="1"/>
    </location>
</feature>
<comment type="caution">
    <text evidence="1">The sequence shown here is derived from an EMBL/GenBank/DDBJ whole genome shotgun (WGS) entry which is preliminary data.</text>
</comment>
<organism evidence="1">
    <name type="scientific">marine sediment metagenome</name>
    <dbReference type="NCBI Taxonomy" id="412755"/>
    <lineage>
        <taxon>unclassified sequences</taxon>
        <taxon>metagenomes</taxon>
        <taxon>ecological metagenomes</taxon>
    </lineage>
</organism>
<proteinExistence type="predicted"/>
<dbReference type="AlphaFoldDB" id="X0UYL9"/>
<accession>X0UYL9</accession>
<gene>
    <name evidence="1" type="ORF">S01H1_42271</name>
</gene>
<protein>
    <submittedName>
        <fullName evidence="1">Uncharacterized protein</fullName>
    </submittedName>
</protein>